<dbReference type="STRING" id="1123010.SAMN02745724_05403"/>
<accession>A0A1I1V1W9</accession>
<dbReference type="Proteomes" id="UP000198862">
    <property type="component" value="Unassembled WGS sequence"/>
</dbReference>
<gene>
    <name evidence="1" type="ORF">SAMN02745724_05403</name>
</gene>
<name>A0A1I1V1W9_9GAMM</name>
<proteinExistence type="predicted"/>
<sequence length="54" mass="5979">MKLVLNKKKIKNLSKDHKSLPSDLTPKIGGAYRDTYTNNCPPGATRMNCGSLRC</sequence>
<evidence type="ECO:0000313" key="2">
    <source>
        <dbReference type="Proteomes" id="UP000198862"/>
    </source>
</evidence>
<organism evidence="1 2">
    <name type="scientific">Pseudoalteromonas denitrificans DSM 6059</name>
    <dbReference type="NCBI Taxonomy" id="1123010"/>
    <lineage>
        <taxon>Bacteria</taxon>
        <taxon>Pseudomonadati</taxon>
        <taxon>Pseudomonadota</taxon>
        <taxon>Gammaproteobacteria</taxon>
        <taxon>Alteromonadales</taxon>
        <taxon>Pseudoalteromonadaceae</taxon>
        <taxon>Pseudoalteromonas</taxon>
    </lineage>
</organism>
<dbReference type="AlphaFoldDB" id="A0A1I1V1W9"/>
<keyword evidence="2" id="KW-1185">Reference proteome</keyword>
<dbReference type="EMBL" id="FOLO01000105">
    <property type="protein sequence ID" value="SFD76879.1"/>
    <property type="molecule type" value="Genomic_DNA"/>
</dbReference>
<reference evidence="1 2" key="1">
    <citation type="submission" date="2016-10" db="EMBL/GenBank/DDBJ databases">
        <authorList>
            <person name="de Groot N.N."/>
        </authorList>
    </citation>
    <scope>NUCLEOTIDE SEQUENCE [LARGE SCALE GENOMIC DNA]</scope>
    <source>
        <strain evidence="1 2">DSM 6059</strain>
    </source>
</reference>
<protein>
    <submittedName>
        <fullName evidence="1">Uncharacterized protein</fullName>
    </submittedName>
</protein>
<dbReference type="RefSeq" id="WP_177208196.1">
    <property type="nucleotide sequence ID" value="NZ_FOLO01000105.1"/>
</dbReference>
<evidence type="ECO:0000313" key="1">
    <source>
        <dbReference type="EMBL" id="SFD76879.1"/>
    </source>
</evidence>